<name>Q8L5P8_POPCA</name>
<gene>
    <name evidence="1" type="primary">wc</name>
</gene>
<accession>Q8L5P8</accession>
<organism evidence="1">
    <name type="scientific">Populus canadensis</name>
    <name type="common">Canadian poplar</name>
    <name type="synonym">Populus deltoides x Populus nigra</name>
    <dbReference type="NCBI Taxonomy" id="3690"/>
    <lineage>
        <taxon>Eukaryota</taxon>
        <taxon>Viridiplantae</taxon>
        <taxon>Streptophyta</taxon>
        <taxon>Embryophyta</taxon>
        <taxon>Tracheophyta</taxon>
        <taxon>Spermatophyta</taxon>
        <taxon>Magnoliopsida</taxon>
        <taxon>eudicotyledons</taxon>
        <taxon>Gunneridae</taxon>
        <taxon>Pentapetalae</taxon>
        <taxon>rosids</taxon>
        <taxon>fabids</taxon>
        <taxon>Malpighiales</taxon>
        <taxon>Salicaceae</taxon>
        <taxon>Saliceae</taxon>
        <taxon>Populus</taxon>
    </lineage>
</organism>
<reference evidence="1" key="1">
    <citation type="thesis" date="2002" institute="Department of Faculte des Sciences" country="Universite d'Orleans, Orleans, France">
        <title>Reponse du peuplier au deficit hydrique. Etude physiologique et caracterisation de marqueurs moleculaires.</title>
        <authorList>
            <person name="Caruso A."/>
        </authorList>
    </citation>
    <scope>NUCLEOTIDE SEQUENCE</scope>
    <source>
        <tissue evidence="1">Leaves</tissue>
    </source>
</reference>
<proteinExistence type="evidence at transcript level"/>
<protein>
    <submittedName>
        <fullName evidence="1">Putative aquaporin</fullName>
    </submittedName>
</protein>
<sequence length="113" mass="12256">AEAAGGVDASTSYRDCGQVYHEHSKPDWRCSQHRDVGVTCTSLRVSCRENSVNKHKSANNLSTQSCASVVSHGYCVSTTTKRVVVFLHEGLDQANTTDSTQALSHHVSHSPDQ</sequence>
<feature type="non-terminal residue" evidence="1">
    <location>
        <position position="1"/>
    </location>
</feature>
<dbReference type="AlphaFoldDB" id="Q8L5P8"/>
<dbReference type="EMBL" id="AJ457188">
    <property type="protein sequence ID" value="CAD29825.2"/>
    <property type="molecule type" value="mRNA"/>
</dbReference>
<evidence type="ECO:0000313" key="1">
    <source>
        <dbReference type="EMBL" id="CAD29825.2"/>
    </source>
</evidence>